<dbReference type="InterPro" id="IPR006447">
    <property type="entry name" value="Myb_dom_plants"/>
</dbReference>
<dbReference type="FunFam" id="1.10.10.60:FF:000007">
    <property type="entry name" value="Two-component response regulator"/>
    <property type="match status" value="1"/>
</dbReference>
<evidence type="ECO:0000256" key="3">
    <source>
        <dbReference type="ARBA" id="ARBA00023015"/>
    </source>
</evidence>
<dbReference type="GO" id="GO:0003677">
    <property type="term" value="F:DNA binding"/>
    <property type="evidence" value="ECO:0007669"/>
    <property type="project" value="InterPro"/>
</dbReference>
<evidence type="ECO:0000256" key="7">
    <source>
        <dbReference type="SAM" id="MobiDB-lite"/>
    </source>
</evidence>
<evidence type="ECO:0000256" key="6">
    <source>
        <dbReference type="PROSITE-ProRule" id="PRU00169"/>
    </source>
</evidence>
<name>A0AAD1YWX2_9LAMI</name>
<dbReference type="SUPFAM" id="SSF52172">
    <property type="entry name" value="CheY-like"/>
    <property type="match status" value="1"/>
</dbReference>
<keyword evidence="6" id="KW-0597">Phosphoprotein</keyword>
<dbReference type="CDD" id="cd17584">
    <property type="entry name" value="REC_typeB_ARR-like"/>
    <property type="match status" value="1"/>
</dbReference>
<proteinExistence type="predicted"/>
<evidence type="ECO:0000256" key="1">
    <source>
        <dbReference type="ARBA" id="ARBA00004123"/>
    </source>
</evidence>
<feature type="domain" description="Response regulatory" evidence="8">
    <location>
        <begin position="12"/>
        <end position="127"/>
    </location>
</feature>
<dbReference type="NCBIfam" id="TIGR01557">
    <property type="entry name" value="myb_SHAQKYF"/>
    <property type="match status" value="1"/>
</dbReference>
<keyword evidence="10" id="KW-1185">Reference proteome</keyword>
<dbReference type="SMART" id="SM00448">
    <property type="entry name" value="REC"/>
    <property type="match status" value="1"/>
</dbReference>
<organism evidence="9 10">
    <name type="scientific">Fraxinus pennsylvanica</name>
    <dbReference type="NCBI Taxonomy" id="56036"/>
    <lineage>
        <taxon>Eukaryota</taxon>
        <taxon>Viridiplantae</taxon>
        <taxon>Streptophyta</taxon>
        <taxon>Embryophyta</taxon>
        <taxon>Tracheophyta</taxon>
        <taxon>Spermatophyta</taxon>
        <taxon>Magnoliopsida</taxon>
        <taxon>eudicotyledons</taxon>
        <taxon>Gunneridae</taxon>
        <taxon>Pentapetalae</taxon>
        <taxon>asterids</taxon>
        <taxon>lamiids</taxon>
        <taxon>Lamiales</taxon>
        <taxon>Oleaceae</taxon>
        <taxon>Oleeae</taxon>
        <taxon>Fraxinus</taxon>
    </lineage>
</organism>
<dbReference type="Gene3D" id="1.10.10.60">
    <property type="entry name" value="Homeodomain-like"/>
    <property type="match status" value="1"/>
</dbReference>
<gene>
    <name evidence="9" type="ORF">FPE_LOCUS6348</name>
</gene>
<dbReference type="InterPro" id="IPR045279">
    <property type="entry name" value="ARR-like"/>
</dbReference>
<keyword evidence="2" id="KW-0902">Two-component regulatory system</keyword>
<evidence type="ECO:0000256" key="2">
    <source>
        <dbReference type="ARBA" id="ARBA00023012"/>
    </source>
</evidence>
<keyword evidence="3" id="KW-0805">Transcription regulation</keyword>
<evidence type="ECO:0000313" key="10">
    <source>
        <dbReference type="Proteomes" id="UP000834106"/>
    </source>
</evidence>
<dbReference type="Proteomes" id="UP000834106">
    <property type="component" value="Chromosome 4"/>
</dbReference>
<sequence length="492" mass="55450">MEKNNNFQTGLRVLAVDDNIVCLKLLVVGLQQCGYEVTAKTGALEALSILKENKDNFDIVVTDVIMPDVDGFKLLELIRLETDIPVIMISKNSDPQTVVKGVKHGAQDYLAKPVKIEDLRKLWEYVTKKPEYDHPPSSIETRETVVQSFPTEDYKERNMEKEDEMSRSDQIASSRKKHTKKRIAWTRQLHGKFLDAIQQLQVDLHSKIIPTKILEIMDEPGLTRENVGSHLQKYRKILAKQRKTLGQDIVDTNRTIQHLSDADFTASTSKSGRPTITRSNSGGGYGISNVEQMNPISRYFVNTGISDSFSANPKPLNNELQFQQNLLHSQVMNQMQPAMPCPFLGNDYMANSTQIPCFMPGYQYFNSGFSPSTSGNLGQYYSLPVVEIVPYTQSPSAFNHIYSPYQISRGFSNQVLNSQPDLLLEQVECPLPGHFDAANMTSFGGKANSEMNECLGNMQIFSNELIEENFSSDNQHDFINQDDDLSVILNEV</sequence>
<protein>
    <recommendedName>
        <fullName evidence="8">Response regulatory domain-containing protein</fullName>
    </recommendedName>
</protein>
<feature type="region of interest" description="Disordered" evidence="7">
    <location>
        <begin position="263"/>
        <end position="284"/>
    </location>
</feature>
<dbReference type="Pfam" id="PF00072">
    <property type="entry name" value="Response_reg"/>
    <property type="match status" value="1"/>
</dbReference>
<keyword evidence="5" id="KW-0539">Nucleus</keyword>
<dbReference type="PANTHER" id="PTHR43874">
    <property type="entry name" value="TWO-COMPONENT RESPONSE REGULATOR"/>
    <property type="match status" value="1"/>
</dbReference>
<reference evidence="9" key="1">
    <citation type="submission" date="2023-05" db="EMBL/GenBank/DDBJ databases">
        <authorList>
            <person name="Huff M."/>
        </authorList>
    </citation>
    <scope>NUCLEOTIDE SEQUENCE</scope>
</reference>
<dbReference type="GO" id="GO:0009736">
    <property type="term" value="P:cytokinin-activated signaling pathway"/>
    <property type="evidence" value="ECO:0007669"/>
    <property type="project" value="InterPro"/>
</dbReference>
<dbReference type="GO" id="GO:0000160">
    <property type="term" value="P:phosphorelay signal transduction system"/>
    <property type="evidence" value="ECO:0007669"/>
    <property type="project" value="UniProtKB-KW"/>
</dbReference>
<feature type="modified residue" description="4-aspartylphosphate" evidence="6">
    <location>
        <position position="63"/>
    </location>
</feature>
<dbReference type="PANTHER" id="PTHR43874:SF217">
    <property type="entry name" value="TWO-COMPONENT RESPONSE REGULATOR ORR24-LIKE ISOFORM X1"/>
    <property type="match status" value="1"/>
</dbReference>
<feature type="region of interest" description="Disordered" evidence="7">
    <location>
        <begin position="147"/>
        <end position="179"/>
    </location>
</feature>
<dbReference type="EMBL" id="OU503039">
    <property type="protein sequence ID" value="CAI9758918.1"/>
    <property type="molecule type" value="Genomic_DNA"/>
</dbReference>
<dbReference type="AlphaFoldDB" id="A0AAD1YWX2"/>
<keyword evidence="4" id="KW-0804">Transcription</keyword>
<evidence type="ECO:0000313" key="9">
    <source>
        <dbReference type="EMBL" id="CAI9758918.1"/>
    </source>
</evidence>
<dbReference type="InterPro" id="IPR009057">
    <property type="entry name" value="Homeodomain-like_sf"/>
</dbReference>
<evidence type="ECO:0000256" key="4">
    <source>
        <dbReference type="ARBA" id="ARBA00023163"/>
    </source>
</evidence>
<comment type="subcellular location">
    <subcellularLocation>
        <location evidence="1">Nucleus</location>
    </subcellularLocation>
</comment>
<accession>A0AAD1YWX2</accession>
<evidence type="ECO:0000256" key="5">
    <source>
        <dbReference type="ARBA" id="ARBA00023242"/>
    </source>
</evidence>
<dbReference type="GO" id="GO:0005634">
    <property type="term" value="C:nucleus"/>
    <property type="evidence" value="ECO:0007669"/>
    <property type="project" value="UniProtKB-SubCell"/>
</dbReference>
<dbReference type="Gene3D" id="3.40.50.2300">
    <property type="match status" value="1"/>
</dbReference>
<dbReference type="InterPro" id="IPR001789">
    <property type="entry name" value="Sig_transdc_resp-reg_receiver"/>
</dbReference>
<dbReference type="SUPFAM" id="SSF46689">
    <property type="entry name" value="Homeodomain-like"/>
    <property type="match status" value="1"/>
</dbReference>
<feature type="compositionally biased region" description="Basic and acidic residues" evidence="7">
    <location>
        <begin position="152"/>
        <end position="167"/>
    </location>
</feature>
<dbReference type="PROSITE" id="PS50110">
    <property type="entry name" value="RESPONSE_REGULATORY"/>
    <property type="match status" value="1"/>
</dbReference>
<feature type="compositionally biased region" description="Polar residues" evidence="7">
    <location>
        <begin position="265"/>
        <end position="280"/>
    </location>
</feature>
<evidence type="ECO:0000259" key="8">
    <source>
        <dbReference type="PROSITE" id="PS50110"/>
    </source>
</evidence>
<dbReference type="InterPro" id="IPR011006">
    <property type="entry name" value="CheY-like_superfamily"/>
</dbReference>